<name>A0A9P7VL31_9AGAR</name>
<accession>A0A9P7VL31</accession>
<feature type="transmembrane region" description="Helical" evidence="2">
    <location>
        <begin position="100"/>
        <end position="121"/>
    </location>
</feature>
<dbReference type="GeneID" id="66106704"/>
<dbReference type="RefSeq" id="XP_043036107.1">
    <property type="nucleotide sequence ID" value="XM_043184407.1"/>
</dbReference>
<evidence type="ECO:0000256" key="2">
    <source>
        <dbReference type="SAM" id="Phobius"/>
    </source>
</evidence>
<evidence type="ECO:0000313" key="4">
    <source>
        <dbReference type="Proteomes" id="UP000812287"/>
    </source>
</evidence>
<evidence type="ECO:0000313" key="3">
    <source>
        <dbReference type="EMBL" id="KAG7442607.1"/>
    </source>
</evidence>
<comment type="caution">
    <text evidence="3">The sequence shown here is derived from an EMBL/GenBank/DDBJ whole genome shotgun (WGS) entry which is preliminary data.</text>
</comment>
<proteinExistence type="predicted"/>
<organism evidence="3 4">
    <name type="scientific">Guyanagaster necrorhizus</name>
    <dbReference type="NCBI Taxonomy" id="856835"/>
    <lineage>
        <taxon>Eukaryota</taxon>
        <taxon>Fungi</taxon>
        <taxon>Dikarya</taxon>
        <taxon>Basidiomycota</taxon>
        <taxon>Agaricomycotina</taxon>
        <taxon>Agaricomycetes</taxon>
        <taxon>Agaricomycetidae</taxon>
        <taxon>Agaricales</taxon>
        <taxon>Marasmiineae</taxon>
        <taxon>Physalacriaceae</taxon>
        <taxon>Guyanagaster</taxon>
    </lineage>
</organism>
<sequence>MAEGVPTRGPGTDISACKVRSRRVQYNGGKGYLASATHAVAVSRSDHETVLRERMANFWLVWIATLTNTSVVDSSFYGLYGKIAGTLWEGDDELNYQVNAFLFSLSIAGLMIVIGISRVAYWGVDRSANDGDHIVSKYGDNSINRSIWSRLRTIAEPKLQTSSKAQRNKLPIAGYREDIIAALDRSQVLSLNVTVRDHLVRLVHQKAASNSTAGVFPTTYNTGNGSAVGGQISSNVKPSPAQGSVFSLLALNLTTQPIETPTSGASSSLSSSPSTVGSTINVGAIVGSVVASVPAVTSAQALTLHSKRRPPSSELEPEPEAAPEPEADVRREVESLRRQVEAIRAQKASPPSTFGGGGGDRIEAGF</sequence>
<evidence type="ECO:0000256" key="1">
    <source>
        <dbReference type="SAM" id="MobiDB-lite"/>
    </source>
</evidence>
<feature type="compositionally biased region" description="Basic and acidic residues" evidence="1">
    <location>
        <begin position="327"/>
        <end position="341"/>
    </location>
</feature>
<keyword evidence="4" id="KW-1185">Reference proteome</keyword>
<dbReference type="OrthoDB" id="2998599at2759"/>
<dbReference type="AlphaFoldDB" id="A0A9P7VL31"/>
<keyword evidence="2" id="KW-0812">Transmembrane</keyword>
<reference evidence="3" key="1">
    <citation type="submission" date="2020-11" db="EMBL/GenBank/DDBJ databases">
        <title>Adaptations for nitrogen fixation in a non-lichenized fungal sporocarp promotes dispersal by wood-feeding termites.</title>
        <authorList>
            <consortium name="DOE Joint Genome Institute"/>
            <person name="Koch R.A."/>
            <person name="Yoon G."/>
            <person name="Arayal U."/>
            <person name="Lail K."/>
            <person name="Amirebrahimi M."/>
            <person name="Labutti K."/>
            <person name="Lipzen A."/>
            <person name="Riley R."/>
            <person name="Barry K."/>
            <person name="Henrissat B."/>
            <person name="Grigoriev I.V."/>
            <person name="Herr J.R."/>
            <person name="Aime M.C."/>
        </authorList>
    </citation>
    <scope>NUCLEOTIDE SEQUENCE</scope>
    <source>
        <strain evidence="3">MCA 3950</strain>
    </source>
</reference>
<keyword evidence="2" id="KW-1133">Transmembrane helix</keyword>
<keyword evidence="2" id="KW-0472">Membrane</keyword>
<dbReference type="EMBL" id="MU250550">
    <property type="protein sequence ID" value="KAG7442607.1"/>
    <property type="molecule type" value="Genomic_DNA"/>
</dbReference>
<gene>
    <name evidence="3" type="ORF">BT62DRAFT_922542</name>
</gene>
<feature type="compositionally biased region" description="Acidic residues" evidence="1">
    <location>
        <begin position="315"/>
        <end position="326"/>
    </location>
</feature>
<dbReference type="Proteomes" id="UP000812287">
    <property type="component" value="Unassembled WGS sequence"/>
</dbReference>
<protein>
    <submittedName>
        <fullName evidence="3">Uncharacterized protein</fullName>
    </submittedName>
</protein>
<feature type="region of interest" description="Disordered" evidence="1">
    <location>
        <begin position="302"/>
        <end position="366"/>
    </location>
</feature>
<feature type="transmembrane region" description="Helical" evidence="2">
    <location>
        <begin position="59"/>
        <end position="80"/>
    </location>
</feature>